<protein>
    <recommendedName>
        <fullName evidence="4">YfhO family protein</fullName>
    </recommendedName>
</protein>
<feature type="transmembrane region" description="Helical" evidence="1">
    <location>
        <begin position="289"/>
        <end position="312"/>
    </location>
</feature>
<evidence type="ECO:0000256" key="1">
    <source>
        <dbReference type="SAM" id="Phobius"/>
    </source>
</evidence>
<proteinExistence type="predicted"/>
<gene>
    <name evidence="2" type="ORF">NRB56_35700</name>
</gene>
<feature type="transmembrane region" description="Helical" evidence="1">
    <location>
        <begin position="102"/>
        <end position="122"/>
    </location>
</feature>
<keyword evidence="1" id="KW-1133">Transmembrane helix</keyword>
<keyword evidence="1" id="KW-0472">Membrane</keyword>
<dbReference type="Proteomes" id="UP000431401">
    <property type="component" value="Unassembled WGS sequence"/>
</dbReference>
<feature type="transmembrane region" description="Helical" evidence="1">
    <location>
        <begin position="430"/>
        <end position="446"/>
    </location>
</feature>
<feature type="transmembrane region" description="Helical" evidence="1">
    <location>
        <begin position="226"/>
        <end position="245"/>
    </location>
</feature>
<feature type="transmembrane region" description="Helical" evidence="1">
    <location>
        <begin position="404"/>
        <end position="425"/>
    </location>
</feature>
<reference evidence="2 3" key="1">
    <citation type="submission" date="2019-10" db="EMBL/GenBank/DDBJ databases">
        <title>Nocardia macrotermitis sp. nov. and Nocardia aurantia sp. nov., isolated from the gut of fungus growing-termite Macrotermes natalensis.</title>
        <authorList>
            <person name="Benndorf R."/>
            <person name="Schwitalla J."/>
            <person name="Martin K."/>
            <person name="De Beer W."/>
            <person name="Kaster A.-K."/>
            <person name="Vollmers J."/>
            <person name="Poulsen M."/>
            <person name="Beemelmanns C."/>
        </authorList>
    </citation>
    <scope>NUCLEOTIDE SEQUENCE [LARGE SCALE GENOMIC DNA]</scope>
    <source>
        <strain evidence="2 3">RB56</strain>
    </source>
</reference>
<feature type="transmembrane region" description="Helical" evidence="1">
    <location>
        <begin position="695"/>
        <end position="716"/>
    </location>
</feature>
<dbReference type="RefSeq" id="WP_319943134.1">
    <property type="nucleotide sequence ID" value="NZ_WEGI01000007.1"/>
</dbReference>
<comment type="caution">
    <text evidence="2">The sequence shown here is derived from an EMBL/GenBank/DDBJ whole genome shotgun (WGS) entry which is preliminary data.</text>
</comment>
<dbReference type="EMBL" id="WEGI01000007">
    <property type="protein sequence ID" value="MQY27987.1"/>
    <property type="molecule type" value="Genomic_DNA"/>
</dbReference>
<dbReference type="AlphaFoldDB" id="A0A7K0DR30"/>
<feature type="transmembrane region" description="Helical" evidence="1">
    <location>
        <begin position="188"/>
        <end position="214"/>
    </location>
</feature>
<keyword evidence="1" id="KW-0812">Transmembrane</keyword>
<accession>A0A7K0DR30</accession>
<feature type="transmembrane region" description="Helical" evidence="1">
    <location>
        <begin position="15"/>
        <end position="34"/>
    </location>
</feature>
<organism evidence="2 3">
    <name type="scientific">Nocardia aurantia</name>
    <dbReference type="NCBI Taxonomy" id="2585199"/>
    <lineage>
        <taxon>Bacteria</taxon>
        <taxon>Bacillati</taxon>
        <taxon>Actinomycetota</taxon>
        <taxon>Actinomycetes</taxon>
        <taxon>Mycobacteriales</taxon>
        <taxon>Nocardiaceae</taxon>
        <taxon>Nocardia</taxon>
    </lineage>
</organism>
<evidence type="ECO:0008006" key="4">
    <source>
        <dbReference type="Google" id="ProtNLM"/>
    </source>
</evidence>
<feature type="transmembrane region" description="Helical" evidence="1">
    <location>
        <begin position="324"/>
        <end position="344"/>
    </location>
</feature>
<evidence type="ECO:0000313" key="2">
    <source>
        <dbReference type="EMBL" id="MQY27987.1"/>
    </source>
</evidence>
<feature type="transmembrane region" description="Helical" evidence="1">
    <location>
        <begin position="382"/>
        <end position="398"/>
    </location>
</feature>
<keyword evidence="3" id="KW-1185">Reference proteome</keyword>
<sequence>MVAGAAPKPRNDVHVWGWVTAVGVAVGYLSVLLANPRHFYTDDTEAQYGPMWVMLGRQLREGRFPVLVPWEWMSGNYSMEEAGLYNPPQLLVDLIAPSVDNLALYATVVKLLFSIVAALGVFRICLAYGARAPWSAVAAVAFPLSGWFLFFDEASWMTSLTGTAWMLHAWASAVRYTRGRGGPVSVFVYLYLAISVQYVFPAAEAGLMIVAVAVGEVVHLRDRWPSLRLVLVAGCAGLAGLETYLPGMLSSPATWRGNERIVNDTFLDVPWSESLNASLPSTMPAFDGWWGYVQPMPMVYIAWFAVPLLAFVDWRAARAIARELTGALLFGAAVLMWTAGPGYIGPLRWPGRVLPMLAVSALVLVCVLLSRCGAFTDPRRRGLAAGLLIALMFVRSTSAAPQYVVRHLIAAILVGVLVAVTVWLVRRRGVPAACALAIVVMFPIAYEQVRDQGPTPMSYHFPGRRSEMTAAFPPFEGVTLQLGDRALVPPADQGGDRAWASLAFGNYAKNMGLNYVNAYTPIGHAAFSALLCMGWDGSTCPDAYRRAFDIEPSTGRPIVDLMKVDRVVLQRAQYPGAADHPAPRGWRWVDYPGHDRYIWVLERAGGPVSARNGFVADTRNVTAAVIDRDAVTSRLRVTSVHGGRIVFSRLAWPGYRAALGDRELPIRTIAKTFVAVDVPAGTRNSELVLSWRPPGWHAGIGAALAGLLGLVALQWFHRRRLRAPEPGPGLPVVAPEPEPAPALRVRLPRAVAEELVGADGDLR</sequence>
<name>A0A7K0DR30_9NOCA</name>
<feature type="transmembrane region" description="Helical" evidence="1">
    <location>
        <begin position="350"/>
        <end position="370"/>
    </location>
</feature>
<evidence type="ECO:0000313" key="3">
    <source>
        <dbReference type="Proteomes" id="UP000431401"/>
    </source>
</evidence>
<feature type="transmembrane region" description="Helical" evidence="1">
    <location>
        <begin position="134"/>
        <end position="151"/>
    </location>
</feature>